<dbReference type="EMBL" id="KV428037">
    <property type="protein sequence ID" value="KZT40070.1"/>
    <property type="molecule type" value="Genomic_DNA"/>
</dbReference>
<evidence type="ECO:0000259" key="7">
    <source>
        <dbReference type="Pfam" id="PF05347"/>
    </source>
</evidence>
<evidence type="ECO:0000256" key="1">
    <source>
        <dbReference type="ARBA" id="ARBA00004173"/>
    </source>
</evidence>
<dbReference type="STRING" id="1314776.A0A166EXY0"/>
<dbReference type="PANTHER" id="PTHR13675">
    <property type="entry name" value="LYR MOTIF-CONTAINING PROTEIN 2"/>
    <property type="match status" value="1"/>
</dbReference>
<comment type="subcellular location">
    <subcellularLocation>
        <location evidence="1">Mitochondrion</location>
    </subcellularLocation>
</comment>
<dbReference type="GO" id="GO:0005739">
    <property type="term" value="C:mitochondrion"/>
    <property type="evidence" value="ECO:0007669"/>
    <property type="project" value="UniProtKB-SubCell"/>
</dbReference>
<proteinExistence type="inferred from homology"/>
<dbReference type="CDD" id="cd20262">
    <property type="entry name" value="Complex1_LYR_LYRM2"/>
    <property type="match status" value="1"/>
</dbReference>
<evidence type="ECO:0000313" key="9">
    <source>
        <dbReference type="Proteomes" id="UP000076798"/>
    </source>
</evidence>
<dbReference type="AlphaFoldDB" id="A0A166EXY0"/>
<protein>
    <recommendedName>
        <fullName evidence="5">LYR motif-containing protein 2</fullName>
    </recommendedName>
</protein>
<comment type="similarity">
    <text evidence="2">Belongs to the complex I LYR family.</text>
</comment>
<feature type="domain" description="Complex 1 LYR protein" evidence="7">
    <location>
        <begin position="8"/>
        <end position="64"/>
    </location>
</feature>
<keyword evidence="4" id="KW-0496">Mitochondrion</keyword>
<dbReference type="Proteomes" id="UP000076798">
    <property type="component" value="Unassembled WGS sequence"/>
</dbReference>
<evidence type="ECO:0000256" key="2">
    <source>
        <dbReference type="ARBA" id="ARBA00009508"/>
    </source>
</evidence>
<evidence type="ECO:0000256" key="4">
    <source>
        <dbReference type="ARBA" id="ARBA00023128"/>
    </source>
</evidence>
<comment type="function">
    <text evidence="6">Involved in efficient integration of the N-module into mitochondrial respiratory chain complex I.</text>
</comment>
<name>A0A166EXY0_9AGAM</name>
<dbReference type="InterPro" id="IPR045293">
    <property type="entry name" value="Complex1_LYR_LYRM2"/>
</dbReference>
<sequence>KHFILQQQFFNLYRQVVRASRFIPDPTVRKETLAWIRAEFEKGRTEHDIDKIRAHLQALRRDAKQWFPGFSQSRVG</sequence>
<keyword evidence="9" id="KW-1185">Reference proteome</keyword>
<dbReference type="InterPro" id="IPR008011">
    <property type="entry name" value="Complex1_LYR_dom"/>
</dbReference>
<dbReference type="PANTHER" id="PTHR13675:SF0">
    <property type="entry name" value="LYR MOTIF-CONTAINING PROTEIN 2"/>
    <property type="match status" value="1"/>
</dbReference>
<reference evidence="8 9" key="1">
    <citation type="journal article" date="2016" name="Mol. Biol. Evol.">
        <title>Comparative Genomics of Early-Diverging Mushroom-Forming Fungi Provides Insights into the Origins of Lignocellulose Decay Capabilities.</title>
        <authorList>
            <person name="Nagy L.G."/>
            <person name="Riley R."/>
            <person name="Tritt A."/>
            <person name="Adam C."/>
            <person name="Daum C."/>
            <person name="Floudas D."/>
            <person name="Sun H."/>
            <person name="Yadav J.S."/>
            <person name="Pangilinan J."/>
            <person name="Larsson K.H."/>
            <person name="Matsuura K."/>
            <person name="Barry K."/>
            <person name="Labutti K."/>
            <person name="Kuo R."/>
            <person name="Ohm R.A."/>
            <person name="Bhattacharya S.S."/>
            <person name="Shirouzu T."/>
            <person name="Yoshinaga Y."/>
            <person name="Martin F.M."/>
            <person name="Grigoriev I.V."/>
            <person name="Hibbett D.S."/>
        </authorList>
    </citation>
    <scope>NUCLEOTIDE SEQUENCE [LARGE SCALE GENOMIC DNA]</scope>
    <source>
        <strain evidence="8 9">HHB10207 ss-3</strain>
    </source>
</reference>
<evidence type="ECO:0000313" key="8">
    <source>
        <dbReference type="EMBL" id="KZT40070.1"/>
    </source>
</evidence>
<evidence type="ECO:0000256" key="5">
    <source>
        <dbReference type="ARBA" id="ARBA00026235"/>
    </source>
</evidence>
<gene>
    <name evidence="8" type="ORF">SISSUDRAFT_1019252</name>
</gene>
<feature type="non-terminal residue" evidence="8">
    <location>
        <position position="1"/>
    </location>
</feature>
<dbReference type="Pfam" id="PF05347">
    <property type="entry name" value="Complex1_LYR"/>
    <property type="match status" value="1"/>
</dbReference>
<keyword evidence="3" id="KW-0809">Transit peptide</keyword>
<evidence type="ECO:0000256" key="6">
    <source>
        <dbReference type="ARBA" id="ARBA00044735"/>
    </source>
</evidence>
<dbReference type="OrthoDB" id="74240at2759"/>
<accession>A0A166EXY0</accession>
<organism evidence="8 9">
    <name type="scientific">Sistotremastrum suecicum HHB10207 ss-3</name>
    <dbReference type="NCBI Taxonomy" id="1314776"/>
    <lineage>
        <taxon>Eukaryota</taxon>
        <taxon>Fungi</taxon>
        <taxon>Dikarya</taxon>
        <taxon>Basidiomycota</taxon>
        <taxon>Agaricomycotina</taxon>
        <taxon>Agaricomycetes</taxon>
        <taxon>Sistotremastrales</taxon>
        <taxon>Sistotremastraceae</taxon>
        <taxon>Sistotremastrum</taxon>
    </lineage>
</organism>
<evidence type="ECO:0000256" key="3">
    <source>
        <dbReference type="ARBA" id="ARBA00022946"/>
    </source>
</evidence>